<protein>
    <submittedName>
        <fullName evidence="3">Uncharacterized protein</fullName>
    </submittedName>
</protein>
<evidence type="ECO:0000313" key="4">
    <source>
        <dbReference type="Proteomes" id="UP000780801"/>
    </source>
</evidence>
<keyword evidence="2" id="KW-1133">Transmembrane helix</keyword>
<sequence length="332" mass="35085">APGTTQPPSTPTHPTSFTLPFSSIPSANPTPWTSGVNAVPTNAIGSNLPIMPGDIGLGPGAAPGVGPGSPSGPRGEIGGQSTNSSLLPVALGVSIGAVAVIAAGILLITRHRRSARRARNANSLYSDDGIGSDSYSQDMPFYPSELAKPLNNSSFLFDDHGSRYQLEALRPSHDSNTCYPPAAALGQSGSHSLSRAEPMLTVPGHGEHLVLDKSNGHDPTDTRGEYKEEGAQPPCWTDQSRRSNASETKKTNVPPKSLHLPNRPKHSQIAPIPIPRLPTIEPQTELFIDSFEENAIADEFLSRFRESTIDDQDTEDIAADAAVAAVATRARR</sequence>
<feature type="compositionally biased region" description="Gly residues" evidence="1">
    <location>
        <begin position="58"/>
        <end position="69"/>
    </location>
</feature>
<feature type="transmembrane region" description="Helical" evidence="2">
    <location>
        <begin position="86"/>
        <end position="109"/>
    </location>
</feature>
<gene>
    <name evidence="3" type="ORF">BGW38_009415</name>
</gene>
<proteinExistence type="predicted"/>
<evidence type="ECO:0000256" key="1">
    <source>
        <dbReference type="SAM" id="MobiDB-lite"/>
    </source>
</evidence>
<name>A0A9P6FIY5_9FUNG</name>
<keyword evidence="2" id="KW-0812">Transmembrane</keyword>
<keyword evidence="4" id="KW-1185">Reference proteome</keyword>
<dbReference type="AlphaFoldDB" id="A0A9P6FIY5"/>
<feature type="non-terminal residue" evidence="3">
    <location>
        <position position="1"/>
    </location>
</feature>
<dbReference type="Proteomes" id="UP000780801">
    <property type="component" value="Unassembled WGS sequence"/>
</dbReference>
<feature type="non-terminal residue" evidence="3">
    <location>
        <position position="332"/>
    </location>
</feature>
<feature type="region of interest" description="Disordered" evidence="1">
    <location>
        <begin position="1"/>
        <end position="26"/>
    </location>
</feature>
<evidence type="ECO:0000256" key="2">
    <source>
        <dbReference type="SAM" id="Phobius"/>
    </source>
</evidence>
<feature type="compositionally biased region" description="Low complexity" evidence="1">
    <location>
        <begin position="1"/>
        <end position="23"/>
    </location>
</feature>
<comment type="caution">
    <text evidence="3">The sequence shown here is derived from an EMBL/GenBank/DDBJ whole genome shotgun (WGS) entry which is preliminary data.</text>
</comment>
<evidence type="ECO:0000313" key="3">
    <source>
        <dbReference type="EMBL" id="KAF9553208.1"/>
    </source>
</evidence>
<feature type="compositionally biased region" description="Basic and acidic residues" evidence="1">
    <location>
        <begin position="205"/>
        <end position="230"/>
    </location>
</feature>
<keyword evidence="2" id="KW-0472">Membrane</keyword>
<accession>A0A9P6FIY5</accession>
<feature type="region of interest" description="Disordered" evidence="1">
    <location>
        <begin position="58"/>
        <end position="80"/>
    </location>
</feature>
<dbReference type="EMBL" id="JAABOA010006911">
    <property type="protein sequence ID" value="KAF9553208.1"/>
    <property type="molecule type" value="Genomic_DNA"/>
</dbReference>
<reference evidence="3" key="1">
    <citation type="journal article" date="2020" name="Fungal Divers.">
        <title>Resolving the Mortierellaceae phylogeny through synthesis of multi-gene phylogenetics and phylogenomics.</title>
        <authorList>
            <person name="Vandepol N."/>
            <person name="Liber J."/>
            <person name="Desiro A."/>
            <person name="Na H."/>
            <person name="Kennedy M."/>
            <person name="Barry K."/>
            <person name="Grigoriev I.V."/>
            <person name="Miller A.N."/>
            <person name="O'Donnell K."/>
            <person name="Stajich J.E."/>
            <person name="Bonito G."/>
        </authorList>
    </citation>
    <scope>NUCLEOTIDE SEQUENCE</scope>
    <source>
        <strain evidence="3">KOD1015</strain>
    </source>
</reference>
<feature type="region of interest" description="Disordered" evidence="1">
    <location>
        <begin position="178"/>
        <end position="273"/>
    </location>
</feature>
<organism evidence="3 4">
    <name type="scientific">Lunasporangiospora selenospora</name>
    <dbReference type="NCBI Taxonomy" id="979761"/>
    <lineage>
        <taxon>Eukaryota</taxon>
        <taxon>Fungi</taxon>
        <taxon>Fungi incertae sedis</taxon>
        <taxon>Mucoromycota</taxon>
        <taxon>Mortierellomycotina</taxon>
        <taxon>Mortierellomycetes</taxon>
        <taxon>Mortierellales</taxon>
        <taxon>Mortierellaceae</taxon>
        <taxon>Lunasporangiospora</taxon>
    </lineage>
</organism>